<dbReference type="Gene3D" id="3.40.50.880">
    <property type="match status" value="1"/>
</dbReference>
<dbReference type="Gene3D" id="1.10.10.60">
    <property type="entry name" value="Homeodomain-like"/>
    <property type="match status" value="2"/>
</dbReference>
<sequence>MNERVVGVVGYDGAELLDISSVTSTLVIATRLGADPPYRTVLLTPGGAPVTCDSGLVLAGQASLQRWTAPLDAVVVSGGLGHERAAADPLVVGHVRRLAALSRRVASVCTGATVLAAAGLLDGRPATTHWRFADRLARAYPRIDVDPGPIYLRDGAVWTSAGVTSALDLTLAMVEEDHGPSLARQVARDLVTYLQRPGDQAQMSLFTSAPGPRHDAVRAAVALVASGLDGELSATRLAREVGLSPRQLSRLFVEHTGLTPARYVRRARADAAAQLVASTDLPLAAVARRCGLGSAETLRKAFLAEFGMPPARYRKQTRLAS</sequence>
<feature type="domain" description="HTH araC/xylS-type" evidence="4">
    <location>
        <begin position="218"/>
        <end position="316"/>
    </location>
</feature>
<dbReference type="Proteomes" id="UP000222106">
    <property type="component" value="Unassembled WGS sequence"/>
</dbReference>
<dbReference type="GO" id="GO:0043565">
    <property type="term" value="F:sequence-specific DNA binding"/>
    <property type="evidence" value="ECO:0007669"/>
    <property type="project" value="InterPro"/>
</dbReference>
<keyword evidence="2" id="KW-0238">DNA-binding</keyword>
<dbReference type="RefSeq" id="WP_098483871.1">
    <property type="nucleotide sequence ID" value="NZ_PDJI01000004.1"/>
</dbReference>
<dbReference type="PROSITE" id="PS00041">
    <property type="entry name" value="HTH_ARAC_FAMILY_1"/>
    <property type="match status" value="1"/>
</dbReference>
<reference evidence="5 6" key="1">
    <citation type="submission" date="2017-10" db="EMBL/GenBank/DDBJ databases">
        <title>Sequencing the genomes of 1000 actinobacteria strains.</title>
        <authorList>
            <person name="Klenk H.-P."/>
        </authorList>
    </citation>
    <scope>NUCLEOTIDE SEQUENCE [LARGE SCALE GENOMIC DNA]</scope>
    <source>
        <strain evidence="5 6">DSM 21838</strain>
    </source>
</reference>
<evidence type="ECO:0000259" key="4">
    <source>
        <dbReference type="PROSITE" id="PS01124"/>
    </source>
</evidence>
<dbReference type="InterPro" id="IPR018062">
    <property type="entry name" value="HTH_AraC-typ_CS"/>
</dbReference>
<protein>
    <submittedName>
        <fullName evidence="5">Transcriptional regulator GlxA family with amidase domain</fullName>
    </submittedName>
</protein>
<evidence type="ECO:0000256" key="3">
    <source>
        <dbReference type="ARBA" id="ARBA00023163"/>
    </source>
</evidence>
<keyword evidence="3" id="KW-0804">Transcription</keyword>
<dbReference type="InterPro" id="IPR002818">
    <property type="entry name" value="DJ-1/PfpI"/>
</dbReference>
<comment type="caution">
    <text evidence="5">The sequence shown here is derived from an EMBL/GenBank/DDBJ whole genome shotgun (WGS) entry which is preliminary data.</text>
</comment>
<accession>A0A2A9ENM6</accession>
<dbReference type="PROSITE" id="PS01124">
    <property type="entry name" value="HTH_ARAC_FAMILY_2"/>
    <property type="match status" value="1"/>
</dbReference>
<evidence type="ECO:0000256" key="1">
    <source>
        <dbReference type="ARBA" id="ARBA00023015"/>
    </source>
</evidence>
<dbReference type="EMBL" id="PDJI01000004">
    <property type="protein sequence ID" value="PFG39840.1"/>
    <property type="molecule type" value="Genomic_DNA"/>
</dbReference>
<dbReference type="InterPro" id="IPR018060">
    <property type="entry name" value="HTH_AraC"/>
</dbReference>
<dbReference type="SUPFAM" id="SSF52317">
    <property type="entry name" value="Class I glutamine amidotransferase-like"/>
    <property type="match status" value="1"/>
</dbReference>
<gene>
    <name evidence="5" type="ORF">ATJ97_2358</name>
</gene>
<dbReference type="Pfam" id="PF12833">
    <property type="entry name" value="HTH_18"/>
    <property type="match status" value="1"/>
</dbReference>
<dbReference type="GO" id="GO:0003700">
    <property type="term" value="F:DNA-binding transcription factor activity"/>
    <property type="evidence" value="ECO:0007669"/>
    <property type="project" value="InterPro"/>
</dbReference>
<dbReference type="InterPro" id="IPR009057">
    <property type="entry name" value="Homeodomain-like_sf"/>
</dbReference>
<keyword evidence="6" id="KW-1185">Reference proteome</keyword>
<dbReference type="SUPFAM" id="SSF46689">
    <property type="entry name" value="Homeodomain-like"/>
    <property type="match status" value="2"/>
</dbReference>
<dbReference type="CDD" id="cd03137">
    <property type="entry name" value="GATase1_AraC_1"/>
    <property type="match status" value="1"/>
</dbReference>
<organism evidence="5 6">
    <name type="scientific">Georgenia soli</name>
    <dbReference type="NCBI Taxonomy" id="638953"/>
    <lineage>
        <taxon>Bacteria</taxon>
        <taxon>Bacillati</taxon>
        <taxon>Actinomycetota</taxon>
        <taxon>Actinomycetes</taxon>
        <taxon>Micrococcales</taxon>
        <taxon>Bogoriellaceae</taxon>
        <taxon>Georgenia</taxon>
    </lineage>
</organism>
<dbReference type="OrthoDB" id="3992151at2"/>
<dbReference type="InterPro" id="IPR029062">
    <property type="entry name" value="Class_I_gatase-like"/>
</dbReference>
<evidence type="ECO:0000313" key="5">
    <source>
        <dbReference type="EMBL" id="PFG39840.1"/>
    </source>
</evidence>
<dbReference type="SMART" id="SM00342">
    <property type="entry name" value="HTH_ARAC"/>
    <property type="match status" value="1"/>
</dbReference>
<dbReference type="PANTHER" id="PTHR43130:SF3">
    <property type="entry name" value="HTH-TYPE TRANSCRIPTIONAL REGULATOR RV1931C"/>
    <property type="match status" value="1"/>
</dbReference>
<dbReference type="AlphaFoldDB" id="A0A2A9ENM6"/>
<evidence type="ECO:0000256" key="2">
    <source>
        <dbReference type="ARBA" id="ARBA00023125"/>
    </source>
</evidence>
<dbReference type="InterPro" id="IPR052158">
    <property type="entry name" value="INH-QAR"/>
</dbReference>
<proteinExistence type="predicted"/>
<keyword evidence="1" id="KW-0805">Transcription regulation</keyword>
<dbReference type="Pfam" id="PF01965">
    <property type="entry name" value="DJ-1_PfpI"/>
    <property type="match status" value="1"/>
</dbReference>
<dbReference type="PANTHER" id="PTHR43130">
    <property type="entry name" value="ARAC-FAMILY TRANSCRIPTIONAL REGULATOR"/>
    <property type="match status" value="1"/>
</dbReference>
<evidence type="ECO:0000313" key="6">
    <source>
        <dbReference type="Proteomes" id="UP000222106"/>
    </source>
</evidence>
<name>A0A2A9ENM6_9MICO</name>